<feature type="compositionally biased region" description="Basic and acidic residues" evidence="6">
    <location>
        <begin position="1"/>
        <end position="24"/>
    </location>
</feature>
<name>W1PMU7_AMBTC</name>
<keyword evidence="5" id="KW-0539">Nucleus</keyword>
<dbReference type="GO" id="GO:0003700">
    <property type="term" value="F:DNA-binding transcription factor activity"/>
    <property type="evidence" value="ECO:0007669"/>
    <property type="project" value="InterPro"/>
</dbReference>
<dbReference type="InterPro" id="IPR015300">
    <property type="entry name" value="DNA-bd_pseudobarrel_sf"/>
</dbReference>
<reference evidence="9" key="1">
    <citation type="journal article" date="2013" name="Science">
        <title>The Amborella genome and the evolution of flowering plants.</title>
        <authorList>
            <consortium name="Amborella Genome Project"/>
        </authorList>
    </citation>
    <scope>NUCLEOTIDE SEQUENCE [LARGE SCALE GENOMIC DNA]</scope>
</reference>
<dbReference type="eggNOG" id="ENOG502S3BX">
    <property type="taxonomic scope" value="Eukaryota"/>
</dbReference>
<dbReference type="AlphaFoldDB" id="W1PMU7"/>
<feature type="domain" description="TF-B3" evidence="7">
    <location>
        <begin position="376"/>
        <end position="476"/>
    </location>
</feature>
<keyword evidence="4" id="KW-0804">Transcription</keyword>
<evidence type="ECO:0000256" key="5">
    <source>
        <dbReference type="ARBA" id="ARBA00023242"/>
    </source>
</evidence>
<protein>
    <recommendedName>
        <fullName evidence="7">TF-B3 domain-containing protein</fullName>
    </recommendedName>
</protein>
<keyword evidence="9" id="KW-1185">Reference proteome</keyword>
<dbReference type="SUPFAM" id="SSF101936">
    <property type="entry name" value="DNA-binding pseudobarrel domain"/>
    <property type="match status" value="1"/>
</dbReference>
<evidence type="ECO:0000313" key="9">
    <source>
        <dbReference type="Proteomes" id="UP000017836"/>
    </source>
</evidence>
<dbReference type="InterPro" id="IPR003340">
    <property type="entry name" value="B3_DNA-bd"/>
</dbReference>
<evidence type="ECO:0000256" key="3">
    <source>
        <dbReference type="ARBA" id="ARBA00023125"/>
    </source>
</evidence>
<dbReference type="CDD" id="cd10017">
    <property type="entry name" value="B3_DNA"/>
    <property type="match status" value="1"/>
</dbReference>
<dbReference type="SMART" id="SM01019">
    <property type="entry name" value="B3"/>
    <property type="match status" value="1"/>
</dbReference>
<feature type="region of interest" description="Disordered" evidence="6">
    <location>
        <begin position="1"/>
        <end position="62"/>
    </location>
</feature>
<feature type="compositionally biased region" description="Low complexity" evidence="6">
    <location>
        <begin position="40"/>
        <end position="51"/>
    </location>
</feature>
<comment type="subcellular location">
    <subcellularLocation>
        <location evidence="1">Nucleus</location>
    </subcellularLocation>
</comment>
<keyword evidence="2" id="KW-0805">Transcription regulation</keyword>
<evidence type="ECO:0000256" key="1">
    <source>
        <dbReference type="ARBA" id="ARBA00004123"/>
    </source>
</evidence>
<dbReference type="InterPro" id="IPR044800">
    <property type="entry name" value="LEC2-like"/>
</dbReference>
<dbReference type="PANTHER" id="PTHR31140">
    <property type="entry name" value="B3 DOMAIN-CONTAINING TRANSCRIPTION FACTOR ABI3"/>
    <property type="match status" value="1"/>
</dbReference>
<dbReference type="GO" id="GO:0005634">
    <property type="term" value="C:nucleus"/>
    <property type="evidence" value="ECO:0007669"/>
    <property type="project" value="UniProtKB-SubCell"/>
</dbReference>
<evidence type="ECO:0000256" key="6">
    <source>
        <dbReference type="SAM" id="MobiDB-lite"/>
    </source>
</evidence>
<dbReference type="Gene3D" id="2.40.330.10">
    <property type="entry name" value="DNA-binding pseudobarrel domain"/>
    <property type="match status" value="1"/>
</dbReference>
<organism evidence="8 9">
    <name type="scientific">Amborella trichopoda</name>
    <dbReference type="NCBI Taxonomy" id="13333"/>
    <lineage>
        <taxon>Eukaryota</taxon>
        <taxon>Viridiplantae</taxon>
        <taxon>Streptophyta</taxon>
        <taxon>Embryophyta</taxon>
        <taxon>Tracheophyta</taxon>
        <taxon>Spermatophyta</taxon>
        <taxon>Magnoliopsida</taxon>
        <taxon>Amborellales</taxon>
        <taxon>Amborellaceae</taxon>
        <taxon>Amborella</taxon>
    </lineage>
</organism>
<dbReference type="GO" id="GO:0003677">
    <property type="term" value="F:DNA binding"/>
    <property type="evidence" value="ECO:0007669"/>
    <property type="project" value="UniProtKB-KW"/>
</dbReference>
<dbReference type="OrthoDB" id="757982at2759"/>
<dbReference type="Gramene" id="ERN09378">
    <property type="protein sequence ID" value="ERN09378"/>
    <property type="gene ID" value="AMTR_s00029p00026560"/>
</dbReference>
<dbReference type="OMA" id="DCEANLP"/>
<dbReference type="EMBL" id="KI392980">
    <property type="protein sequence ID" value="ERN09378.1"/>
    <property type="molecule type" value="Genomic_DNA"/>
</dbReference>
<dbReference type="Pfam" id="PF02362">
    <property type="entry name" value="B3"/>
    <property type="match status" value="1"/>
</dbReference>
<evidence type="ECO:0000256" key="2">
    <source>
        <dbReference type="ARBA" id="ARBA00023015"/>
    </source>
</evidence>
<evidence type="ECO:0000256" key="4">
    <source>
        <dbReference type="ARBA" id="ARBA00023163"/>
    </source>
</evidence>
<sequence length="563" mass="62355">MRRTAKPEIIHESTKEAGRNREGDGSVSGSPVQVSRSDSKISVPVSSSTSPGGIGTSEVENGHEFSGWISGEIAGSRSMSDTQIKHQLFGPTGSVLPVDSFVNLEQSVRVGGRETIDFKQVFQVNQRFTFPASSVQPQPGYFHGSETCFSQKVDLNSMFAPSNSFDINGERLWRSDATGSSYSVPCNSYDNALISSNAPSNLKRMIDISTDQYLLPTSICPNPVYQASSRPNSPITYQHLFPVSTRDSCNSNACCKHGEEFGNHAFSSSGYSRASEVPEYDGSTDNDVFASRKRKVVPQRRLNMKLGVNLDGNKNAYFGHDHNGLQLPKHGELGAFETNPCLHQLGRPSSSRHKVAAENLAKDDKELEVKGLMLALRKELRNSDVGNLGRIVLPKKDAEANLPLLTEREGQILHMEDMDSSAVWKFKFRYWPNNKSRMYVMENTGDFVKTHCLGTGDFFIIYKDEAREKYMVRGKKGAAQIESLGSVLSNCESQDFSDKEREISTGFSGEQTKAMAPYHLMSKPKSECLPASFSMDFEREANGLSFDPLLLDLNPDMSFNRHP</sequence>
<dbReference type="PANTHER" id="PTHR31140:SF90">
    <property type="entry name" value="B3 DOMAIN-CONTAINING TRANSCRIPTION FACTOR LEC2"/>
    <property type="match status" value="1"/>
</dbReference>
<dbReference type="STRING" id="13333.W1PMU7"/>
<dbReference type="HOGENOM" id="CLU_484278_0_0_1"/>
<evidence type="ECO:0000313" key="8">
    <source>
        <dbReference type="EMBL" id="ERN09378.1"/>
    </source>
</evidence>
<accession>W1PMU7</accession>
<evidence type="ECO:0000259" key="7">
    <source>
        <dbReference type="PROSITE" id="PS50863"/>
    </source>
</evidence>
<dbReference type="PROSITE" id="PS50863">
    <property type="entry name" value="B3"/>
    <property type="match status" value="1"/>
</dbReference>
<gene>
    <name evidence="8" type="ORF">AMTR_s00029p00026560</name>
</gene>
<proteinExistence type="predicted"/>
<keyword evidence="3" id="KW-0238">DNA-binding</keyword>
<dbReference type="Proteomes" id="UP000017836">
    <property type="component" value="Unassembled WGS sequence"/>
</dbReference>